<evidence type="ECO:0000313" key="2">
    <source>
        <dbReference type="EMBL" id="CAD0334261.1"/>
    </source>
</evidence>
<reference evidence="2 3" key="1">
    <citation type="submission" date="2020-07" db="EMBL/GenBank/DDBJ databases">
        <authorList>
            <person name="Pothier F. J."/>
        </authorList>
    </citation>
    <scope>NUCLEOTIDE SEQUENCE [LARGE SCALE GENOMIC DNA]</scope>
    <source>
        <strain evidence="2 3">CFBP 7900</strain>
    </source>
</reference>
<keyword evidence="1" id="KW-0812">Transmembrane</keyword>
<dbReference type="EMBL" id="CAJDKC010000003">
    <property type="protein sequence ID" value="CAD0334248.1"/>
    <property type="molecule type" value="Genomic_DNA"/>
</dbReference>
<dbReference type="InterPro" id="IPR020017">
    <property type="entry name" value="XapX_domain"/>
</dbReference>
<dbReference type="PROSITE" id="PS51257">
    <property type="entry name" value="PROKAR_LIPOPROTEIN"/>
    <property type="match status" value="1"/>
</dbReference>
<gene>
    <name evidence="2" type="ORF">CFBP7900_21180</name>
</gene>
<dbReference type="EMBL" id="CAJDKC010000003">
    <property type="protein sequence ID" value="CAD0334261.1"/>
    <property type="molecule type" value="Genomic_DNA"/>
</dbReference>
<evidence type="ECO:0000313" key="3">
    <source>
        <dbReference type="Proteomes" id="UP000587508"/>
    </source>
</evidence>
<dbReference type="NCBIfam" id="TIGR03510">
    <property type="entry name" value="XapX"/>
    <property type="match status" value="1"/>
</dbReference>
<feature type="transmembrane region" description="Helical" evidence="1">
    <location>
        <begin position="33"/>
        <end position="50"/>
    </location>
</feature>
<dbReference type="Proteomes" id="UP000587508">
    <property type="component" value="Unassembled WGS sequence"/>
</dbReference>
<keyword evidence="1" id="KW-0472">Membrane</keyword>
<comment type="caution">
    <text evidence="2">The sequence shown here is derived from an EMBL/GenBank/DDBJ whole genome shotgun (WGS) entry which is preliminary data.</text>
</comment>
<evidence type="ECO:0008006" key="4">
    <source>
        <dbReference type="Google" id="ProtNLM"/>
    </source>
</evidence>
<dbReference type="AlphaFoldDB" id="A0A6V7DGW4"/>
<name>A0A6V7DGW4_9XANT</name>
<accession>A0A6V7DGW4</accession>
<evidence type="ECO:0000256" key="1">
    <source>
        <dbReference type="SAM" id="Phobius"/>
    </source>
</evidence>
<keyword evidence="1" id="KW-1133">Transmembrane helix</keyword>
<proteinExistence type="predicted"/>
<sequence>MTVNWKFISGVVLGVAIGFGCRAAGIPSPAPTAFVGALLVLAMTCGYALADRFLARRAARNLVHCGGPSGRVAGHGEG</sequence>
<organism evidence="2 3">
    <name type="scientific">Xanthomonas hortorum pv. carotae</name>
    <dbReference type="NCBI Taxonomy" id="487904"/>
    <lineage>
        <taxon>Bacteria</taxon>
        <taxon>Pseudomonadati</taxon>
        <taxon>Pseudomonadota</taxon>
        <taxon>Gammaproteobacteria</taxon>
        <taxon>Lysobacterales</taxon>
        <taxon>Lysobacteraceae</taxon>
        <taxon>Xanthomonas</taxon>
    </lineage>
</organism>
<protein>
    <recommendedName>
        <fullName evidence="4">Xapx domain-containing protein</fullName>
    </recommendedName>
</protein>